<name>A0ABY1QKW5_9BACT</name>
<feature type="transmembrane region" description="Helical" evidence="10">
    <location>
        <begin position="263"/>
        <end position="283"/>
    </location>
</feature>
<evidence type="ECO:0000256" key="10">
    <source>
        <dbReference type="SAM" id="Phobius"/>
    </source>
</evidence>
<dbReference type="InterPro" id="IPR022689">
    <property type="entry name" value="Iron_dep_repressor"/>
</dbReference>
<dbReference type="SMART" id="SM00529">
    <property type="entry name" value="HTH_DTXR"/>
    <property type="match status" value="1"/>
</dbReference>
<accession>A0ABY1QKW5</accession>
<keyword evidence="7 10" id="KW-0472">Membrane</keyword>
<dbReference type="Proteomes" id="UP001158067">
    <property type="component" value="Unassembled WGS sequence"/>
</dbReference>
<dbReference type="Gene3D" id="1.10.3470.10">
    <property type="entry name" value="ABC transporter involved in vitamin B12 uptake, BtuC"/>
    <property type="match status" value="1"/>
</dbReference>
<dbReference type="InterPro" id="IPR036421">
    <property type="entry name" value="Fe_dep_repressor_sf"/>
</dbReference>
<dbReference type="InterPro" id="IPR001367">
    <property type="entry name" value="Fe_dep_repressor"/>
</dbReference>
<feature type="domain" description="Iron dependent repressor metal binding and dimerisation" evidence="11">
    <location>
        <begin position="420"/>
        <end position="489"/>
    </location>
</feature>
<feature type="transmembrane region" description="Helical" evidence="10">
    <location>
        <begin position="87"/>
        <end position="107"/>
    </location>
</feature>
<gene>
    <name evidence="12" type="ORF">SAMN06265222_11479</name>
</gene>
<evidence type="ECO:0000256" key="3">
    <source>
        <dbReference type="ARBA" id="ARBA00022448"/>
    </source>
</evidence>
<dbReference type="InterPro" id="IPR037294">
    <property type="entry name" value="ABC_BtuC-like"/>
</dbReference>
<keyword evidence="4" id="KW-1003">Cell membrane</keyword>
<dbReference type="Pfam" id="PF00950">
    <property type="entry name" value="ABC-3"/>
    <property type="match status" value="2"/>
</dbReference>
<comment type="similarity">
    <text evidence="2 8">Belongs to the ABC-3 integral membrane protein family.</text>
</comment>
<evidence type="ECO:0000256" key="2">
    <source>
        <dbReference type="ARBA" id="ARBA00008034"/>
    </source>
</evidence>
<evidence type="ECO:0000256" key="1">
    <source>
        <dbReference type="ARBA" id="ARBA00004651"/>
    </source>
</evidence>
<keyword evidence="13" id="KW-1185">Reference proteome</keyword>
<evidence type="ECO:0000256" key="4">
    <source>
        <dbReference type="ARBA" id="ARBA00022475"/>
    </source>
</evidence>
<evidence type="ECO:0000256" key="8">
    <source>
        <dbReference type="RuleBase" id="RU003943"/>
    </source>
</evidence>
<reference evidence="12 13" key="1">
    <citation type="submission" date="2017-05" db="EMBL/GenBank/DDBJ databases">
        <authorList>
            <person name="Varghese N."/>
            <person name="Submissions S."/>
        </authorList>
    </citation>
    <scope>NUCLEOTIDE SEQUENCE [LARGE SCALE GENOMIC DNA]</scope>
    <source>
        <strain evidence="12 13">DSM 25457</strain>
    </source>
</reference>
<dbReference type="EMBL" id="FXUG01000014">
    <property type="protein sequence ID" value="SMP71587.1"/>
    <property type="molecule type" value="Genomic_DNA"/>
</dbReference>
<feature type="transmembrane region" description="Helical" evidence="10">
    <location>
        <begin position="207"/>
        <end position="231"/>
    </location>
</feature>
<dbReference type="Pfam" id="PF02742">
    <property type="entry name" value="Fe_dep_repr_C"/>
    <property type="match status" value="1"/>
</dbReference>
<dbReference type="SUPFAM" id="SSF47979">
    <property type="entry name" value="Iron-dependent repressor protein, dimerization domain"/>
    <property type="match status" value="1"/>
</dbReference>
<keyword evidence="6 10" id="KW-1133">Transmembrane helix</keyword>
<feature type="transmembrane region" description="Helical" evidence="10">
    <location>
        <begin position="35"/>
        <end position="56"/>
    </location>
</feature>
<dbReference type="PANTHER" id="PTHR30477:SF8">
    <property type="entry name" value="METAL TRANSPORT SYSTEM MEMBRANE PROTEIN CT_070-RELATED"/>
    <property type="match status" value="1"/>
</dbReference>
<dbReference type="Gene3D" id="1.10.10.10">
    <property type="entry name" value="Winged helix-like DNA-binding domain superfamily/Winged helix DNA-binding domain"/>
    <property type="match status" value="1"/>
</dbReference>
<evidence type="ECO:0000313" key="12">
    <source>
        <dbReference type="EMBL" id="SMP71587.1"/>
    </source>
</evidence>
<feature type="transmembrane region" description="Helical" evidence="10">
    <location>
        <begin position="295"/>
        <end position="315"/>
    </location>
</feature>
<keyword evidence="3 8" id="KW-0813">Transport</keyword>
<evidence type="ECO:0000259" key="11">
    <source>
        <dbReference type="Pfam" id="PF02742"/>
    </source>
</evidence>
<dbReference type="CDD" id="cd06550">
    <property type="entry name" value="TM_ABC_iron-siderophores_like"/>
    <property type="match status" value="1"/>
</dbReference>
<evidence type="ECO:0000256" key="7">
    <source>
        <dbReference type="ARBA" id="ARBA00023136"/>
    </source>
</evidence>
<evidence type="ECO:0000256" key="6">
    <source>
        <dbReference type="ARBA" id="ARBA00022989"/>
    </source>
</evidence>
<feature type="transmembrane region" description="Helical" evidence="10">
    <location>
        <begin position="61"/>
        <end position="81"/>
    </location>
</feature>
<protein>
    <submittedName>
        <fullName evidence="12">Manganese/zinc/iron transport system permease protein</fullName>
    </submittedName>
</protein>
<organism evidence="12 13">
    <name type="scientific">Neorhodopirellula lusitana</name>
    <dbReference type="NCBI Taxonomy" id="445327"/>
    <lineage>
        <taxon>Bacteria</taxon>
        <taxon>Pseudomonadati</taxon>
        <taxon>Planctomycetota</taxon>
        <taxon>Planctomycetia</taxon>
        <taxon>Pirellulales</taxon>
        <taxon>Pirellulaceae</taxon>
        <taxon>Neorhodopirellula</taxon>
    </lineage>
</organism>
<comment type="caution">
    <text evidence="12">The sequence shown here is derived from an EMBL/GenBank/DDBJ whole genome shotgun (WGS) entry which is preliminary data.</text>
</comment>
<feature type="transmembrane region" description="Helical" evidence="10">
    <location>
        <begin position="176"/>
        <end position="195"/>
    </location>
</feature>
<proteinExistence type="inferred from homology"/>
<sequence>MIDVTSFGESIVEVRQEIVGTGMLAFTWNWQLDGWIVLAGVLGAVASSLLGCFLLLRKMSLLGDAISHAVLPGLAGAFLISGSRSSVWMFVGAVLVGILTAVLTDWIHRKGQVDEGASMGVVFTTLFAGGLLMIVIAADRVDLDPGCVLYGAIEQTPWDQWTISMPGGWSFDVPRVVFVLSIVTFINAACVILFFKELKLATFDPALATASGFSATAIHYVLMTLVAVTAVACFESVGNILVVAMLIVPPATAYLLTNRLGWMLCLACLIAAGSAVVGHIAAVEVPTWFGFRSTTTAGMMSVTAGGAFVLAFLFAPQQGMLPRWVRQQGLRWSILSDDVLTLLYRLEEKAIEENVSAVAAPVDSANKSAIDWVAETLLTRPSAARWAIRFHQWRGRVEPLSSQAGHASSLFNDEFLPRLTHTGREEAETIVRSHRLWEQYLVTKVDLGNERLHQTADEFEHFTDHDLQARLDVQTDSPSTDPHGKPIPTGNPPTDL</sequence>
<evidence type="ECO:0000256" key="9">
    <source>
        <dbReference type="SAM" id="MobiDB-lite"/>
    </source>
</evidence>
<comment type="subcellular location">
    <subcellularLocation>
        <location evidence="1 8">Cell membrane</location>
        <topology evidence="1 8">Multi-pass membrane protein</topology>
    </subcellularLocation>
</comment>
<dbReference type="InterPro" id="IPR036388">
    <property type="entry name" value="WH-like_DNA-bd_sf"/>
</dbReference>
<dbReference type="InterPro" id="IPR001626">
    <property type="entry name" value="ABC_TroCD"/>
</dbReference>
<keyword evidence="5 8" id="KW-0812">Transmembrane</keyword>
<evidence type="ECO:0000256" key="5">
    <source>
        <dbReference type="ARBA" id="ARBA00022692"/>
    </source>
</evidence>
<evidence type="ECO:0000313" key="13">
    <source>
        <dbReference type="Proteomes" id="UP001158067"/>
    </source>
</evidence>
<feature type="region of interest" description="Disordered" evidence="9">
    <location>
        <begin position="474"/>
        <end position="496"/>
    </location>
</feature>
<dbReference type="SUPFAM" id="SSF81345">
    <property type="entry name" value="ABC transporter involved in vitamin B12 uptake, BtuC"/>
    <property type="match status" value="1"/>
</dbReference>
<feature type="transmembrane region" description="Helical" evidence="10">
    <location>
        <begin position="237"/>
        <end position="256"/>
    </location>
</feature>
<feature type="transmembrane region" description="Helical" evidence="10">
    <location>
        <begin position="119"/>
        <end position="138"/>
    </location>
</feature>
<dbReference type="PANTHER" id="PTHR30477">
    <property type="entry name" value="ABC-TRANSPORTER METAL-BINDING PROTEIN"/>
    <property type="match status" value="1"/>
</dbReference>